<dbReference type="Pfam" id="PF00566">
    <property type="entry name" value="RabGAP-TBC"/>
    <property type="match status" value="1"/>
</dbReference>
<feature type="compositionally biased region" description="Polar residues" evidence="1">
    <location>
        <begin position="66"/>
        <end position="82"/>
    </location>
</feature>
<evidence type="ECO:0000256" key="1">
    <source>
        <dbReference type="SAM" id="MobiDB-lite"/>
    </source>
</evidence>
<feature type="compositionally biased region" description="Polar residues" evidence="1">
    <location>
        <begin position="11"/>
        <end position="20"/>
    </location>
</feature>
<dbReference type="Gene3D" id="1.10.8.270">
    <property type="entry name" value="putative rabgap domain of human tbc1 domain family member 14 like domains"/>
    <property type="match status" value="1"/>
</dbReference>
<dbReference type="InterPro" id="IPR035969">
    <property type="entry name" value="Rab-GAP_TBC_sf"/>
</dbReference>
<feature type="domain" description="Rab-GAP TBC" evidence="2">
    <location>
        <begin position="390"/>
        <end position="584"/>
    </location>
</feature>
<accession>A0A6A6WC41</accession>
<feature type="compositionally biased region" description="Basic and acidic residues" evidence="1">
    <location>
        <begin position="240"/>
        <end position="257"/>
    </location>
</feature>
<dbReference type="PANTHER" id="PTHR47219:SF9">
    <property type="entry name" value="GTPASE ACTIVATING PROTEIN AND CENTROSOME-ASSOCIATED, ISOFORM B"/>
    <property type="match status" value="1"/>
</dbReference>
<feature type="region of interest" description="Disordered" evidence="1">
    <location>
        <begin position="231"/>
        <end position="268"/>
    </location>
</feature>
<dbReference type="InterPro" id="IPR050302">
    <property type="entry name" value="Rab_GAP_TBC_domain"/>
</dbReference>
<evidence type="ECO:0000313" key="3">
    <source>
        <dbReference type="EMBL" id="KAF2760145.1"/>
    </source>
</evidence>
<evidence type="ECO:0000313" key="4">
    <source>
        <dbReference type="Proteomes" id="UP000799437"/>
    </source>
</evidence>
<dbReference type="AlphaFoldDB" id="A0A6A6WC41"/>
<evidence type="ECO:0000259" key="2">
    <source>
        <dbReference type="PROSITE" id="PS50086"/>
    </source>
</evidence>
<dbReference type="GO" id="GO:0005096">
    <property type="term" value="F:GTPase activator activity"/>
    <property type="evidence" value="ECO:0007669"/>
    <property type="project" value="TreeGrafter"/>
</dbReference>
<dbReference type="PANTHER" id="PTHR47219">
    <property type="entry name" value="RAB GTPASE-ACTIVATING PROTEIN 1-LIKE"/>
    <property type="match status" value="1"/>
</dbReference>
<gene>
    <name evidence="3" type="ORF">EJ05DRAFT_449850</name>
</gene>
<organism evidence="3 4">
    <name type="scientific">Pseudovirgaria hyperparasitica</name>
    <dbReference type="NCBI Taxonomy" id="470096"/>
    <lineage>
        <taxon>Eukaryota</taxon>
        <taxon>Fungi</taxon>
        <taxon>Dikarya</taxon>
        <taxon>Ascomycota</taxon>
        <taxon>Pezizomycotina</taxon>
        <taxon>Dothideomycetes</taxon>
        <taxon>Dothideomycetes incertae sedis</taxon>
        <taxon>Acrospermales</taxon>
        <taxon>Acrospermaceae</taxon>
        <taxon>Pseudovirgaria</taxon>
    </lineage>
</organism>
<dbReference type="InterPro" id="IPR000195">
    <property type="entry name" value="Rab-GAP-TBC_dom"/>
</dbReference>
<keyword evidence="4" id="KW-1185">Reference proteome</keyword>
<sequence length="648" mass="73511">MSSDTEPRLSQDFSPSQRHYWTTHWKSDGPPRIVISDEDSFTPAMGQSQSALQRDSGGMKRPLSAPSPSHNILQHNDTPQTSIDDKGSLHSKSRVLRRLSLVVRRPKPGTPLRINAIKRRSALESFDPRRDSALTETSNNLSIPEAHNRTPTAEPVLSDIIPVDSDSITAPSTSDTRPATSSLSAIQQEDLILSEKVRALYDVPEQIETSTPADDDEIIIDHSAVDRYGFIITDPPTSRNSKDSNETTPPIREDSKLRSNPSTLRRLKPHSMIHKASRRSLRRTPSVISRARSNVSVRSVRSYTYLHLPQNHDKKIIYNAGSMLLGPSGMVNFPEKAQSRKQTIQQKKREWRREDKWRAMAKKVVNANGGGTDFQFDQAHPKLVERTWKGVPDRLRASVWWSFMKTASSNDPDADTEDTLMKAFYTLQNTTSPDDLQIDLDVPRTINHHEMFGQRYRGGQRLLFRVLHALSLYLPDLGYTQGMAAIAVTLLCYFPEERAFIMMIRIFKYRGLADLYKPGFEGLMVCLEQFEKKYLSKKPLIAAKLENLGISPTTYGTRWYLTLFNYSIPFHCQLRIWDLYMLLGFGVLHAASAALVDACREVLEMESSDFENAMKLLTGFITVKDEDFLIATTKAEWQLEKKAQKAAR</sequence>
<name>A0A6A6WC41_9PEZI</name>
<reference evidence="3" key="1">
    <citation type="journal article" date="2020" name="Stud. Mycol.">
        <title>101 Dothideomycetes genomes: a test case for predicting lifestyles and emergence of pathogens.</title>
        <authorList>
            <person name="Haridas S."/>
            <person name="Albert R."/>
            <person name="Binder M."/>
            <person name="Bloem J."/>
            <person name="Labutti K."/>
            <person name="Salamov A."/>
            <person name="Andreopoulos B."/>
            <person name="Baker S."/>
            <person name="Barry K."/>
            <person name="Bills G."/>
            <person name="Bluhm B."/>
            <person name="Cannon C."/>
            <person name="Castanera R."/>
            <person name="Culley D."/>
            <person name="Daum C."/>
            <person name="Ezra D."/>
            <person name="Gonzalez J."/>
            <person name="Henrissat B."/>
            <person name="Kuo A."/>
            <person name="Liang C."/>
            <person name="Lipzen A."/>
            <person name="Lutzoni F."/>
            <person name="Magnuson J."/>
            <person name="Mondo S."/>
            <person name="Nolan M."/>
            <person name="Ohm R."/>
            <person name="Pangilinan J."/>
            <person name="Park H.-J."/>
            <person name="Ramirez L."/>
            <person name="Alfaro M."/>
            <person name="Sun H."/>
            <person name="Tritt A."/>
            <person name="Yoshinaga Y."/>
            <person name="Zwiers L.-H."/>
            <person name="Turgeon B."/>
            <person name="Goodwin S."/>
            <person name="Spatafora J."/>
            <person name="Crous P."/>
            <person name="Grigoriev I."/>
        </authorList>
    </citation>
    <scope>NUCLEOTIDE SEQUENCE</scope>
    <source>
        <strain evidence="3">CBS 121739</strain>
    </source>
</reference>
<dbReference type="GO" id="GO:0031267">
    <property type="term" value="F:small GTPase binding"/>
    <property type="evidence" value="ECO:0007669"/>
    <property type="project" value="TreeGrafter"/>
</dbReference>
<dbReference type="SUPFAM" id="SSF47923">
    <property type="entry name" value="Ypt/Rab-GAP domain of gyp1p"/>
    <property type="match status" value="2"/>
</dbReference>
<dbReference type="SMART" id="SM00164">
    <property type="entry name" value="TBC"/>
    <property type="match status" value="1"/>
</dbReference>
<dbReference type="Gene3D" id="1.10.472.80">
    <property type="entry name" value="Ypt/Rab-GAP domain of gyp1p, domain 3"/>
    <property type="match status" value="1"/>
</dbReference>
<protein>
    <submittedName>
        <fullName evidence="3">RabGAP/TBC</fullName>
    </submittedName>
</protein>
<proteinExistence type="predicted"/>
<dbReference type="FunFam" id="1.10.8.270:FF:000023">
    <property type="entry name" value="TBC domain-containing protein C1778.09"/>
    <property type="match status" value="1"/>
</dbReference>
<dbReference type="RefSeq" id="XP_033602596.1">
    <property type="nucleotide sequence ID" value="XM_033742348.1"/>
</dbReference>
<dbReference type="GeneID" id="54483402"/>
<dbReference type="Proteomes" id="UP000799437">
    <property type="component" value="Unassembled WGS sequence"/>
</dbReference>
<dbReference type="OrthoDB" id="294251at2759"/>
<feature type="region of interest" description="Disordered" evidence="1">
    <location>
        <begin position="1"/>
        <end position="90"/>
    </location>
</feature>
<dbReference type="PROSITE" id="PS50086">
    <property type="entry name" value="TBC_RABGAP"/>
    <property type="match status" value="1"/>
</dbReference>
<feature type="region of interest" description="Disordered" evidence="1">
    <location>
        <begin position="128"/>
        <end position="150"/>
    </location>
</feature>
<dbReference type="EMBL" id="ML996568">
    <property type="protein sequence ID" value="KAF2760145.1"/>
    <property type="molecule type" value="Genomic_DNA"/>
</dbReference>